<reference evidence="1" key="1">
    <citation type="submission" date="2019-09" db="EMBL/GenBank/DDBJ databases">
        <title>Characterisation of the sponge microbiome using genome-centric metagenomics.</title>
        <authorList>
            <person name="Engelberts J.P."/>
            <person name="Robbins S.J."/>
            <person name="De Goeij J.M."/>
            <person name="Aranda M."/>
            <person name="Bell S.C."/>
            <person name="Webster N.S."/>
        </authorList>
    </citation>
    <scope>NUCLEOTIDE SEQUENCE</scope>
    <source>
        <strain evidence="1">SB0675_bin_29</strain>
    </source>
</reference>
<sequence length="65" mass="7591">MRFTRRDPDIATGILTDANGTVPFAFDRQARRLSLPARDIYLDEYGWEVDEKGQIVFQSRRSDQE</sequence>
<proteinExistence type="predicted"/>
<name>A0A6B1G8I3_9CHLR</name>
<gene>
    <name evidence="1" type="ORF">F4148_17570</name>
</gene>
<evidence type="ECO:0000313" key="1">
    <source>
        <dbReference type="EMBL" id="MYH63475.1"/>
    </source>
</evidence>
<comment type="caution">
    <text evidence="1">The sequence shown here is derived from an EMBL/GenBank/DDBJ whole genome shotgun (WGS) entry which is preliminary data.</text>
</comment>
<dbReference type="AlphaFoldDB" id="A0A6B1G8I3"/>
<dbReference type="EMBL" id="VYDA01000623">
    <property type="protein sequence ID" value="MYH63475.1"/>
    <property type="molecule type" value="Genomic_DNA"/>
</dbReference>
<accession>A0A6B1G8I3</accession>
<organism evidence="1">
    <name type="scientific">Caldilineaceae bacterium SB0675_bin_29</name>
    <dbReference type="NCBI Taxonomy" id="2605266"/>
    <lineage>
        <taxon>Bacteria</taxon>
        <taxon>Bacillati</taxon>
        <taxon>Chloroflexota</taxon>
        <taxon>Caldilineae</taxon>
        <taxon>Caldilineales</taxon>
        <taxon>Caldilineaceae</taxon>
    </lineage>
</organism>
<protein>
    <submittedName>
        <fullName evidence="1">Uncharacterized protein</fullName>
    </submittedName>
</protein>